<evidence type="ECO:0000313" key="2">
    <source>
        <dbReference type="EMBL" id="TCZ59885.1"/>
    </source>
</evidence>
<dbReference type="Proteomes" id="UP000295023">
    <property type="component" value="Unassembled WGS sequence"/>
</dbReference>
<dbReference type="AlphaFoldDB" id="A0A4R4DHX7"/>
<dbReference type="InterPro" id="IPR020904">
    <property type="entry name" value="Sc_DH/Rdtase_CS"/>
</dbReference>
<dbReference type="EC" id="1.1.1.30" evidence="2"/>
<evidence type="ECO:0000313" key="3">
    <source>
        <dbReference type="Proteomes" id="UP000295023"/>
    </source>
</evidence>
<dbReference type="NCBIfam" id="TIGR01963">
    <property type="entry name" value="PHB_DH"/>
    <property type="match status" value="1"/>
</dbReference>
<organism evidence="2 3">
    <name type="scientific">Roseicella aquatilis</name>
    <dbReference type="NCBI Taxonomy" id="2527868"/>
    <lineage>
        <taxon>Bacteria</taxon>
        <taxon>Pseudomonadati</taxon>
        <taxon>Pseudomonadota</taxon>
        <taxon>Alphaproteobacteria</taxon>
        <taxon>Acetobacterales</taxon>
        <taxon>Roseomonadaceae</taxon>
        <taxon>Roseicella</taxon>
    </lineage>
</organism>
<sequence length="265" mass="27630">MTDTILSGRTALVTGSTSGIGLGIARLYAQAGARVMLNGFGKPEEIARARAEVGAAMGVAEAPYSAADLSKPEQVRQMVKEAQEQLGSLDILVNNAGIQFVAPVDEFPEDRFDAIIAINFTSNFHAIKAALPGMKARGWGRIINIASAHGLVASPNKSAYVSAKHAVVGLTKTVAIEVAKTPITCNAICPGFVRTPLAEAQVGPLAKQHGVSEQVALEDYLLVHQPSKRWIEVEEVAQMALYLCGPGSGGVNGAALSIDGGWTAG</sequence>
<keyword evidence="2" id="KW-0560">Oxidoreductase</keyword>
<dbReference type="EMBL" id="SKBM01000013">
    <property type="protein sequence ID" value="TCZ59885.1"/>
    <property type="molecule type" value="Genomic_DNA"/>
</dbReference>
<dbReference type="Pfam" id="PF13561">
    <property type="entry name" value="adh_short_C2"/>
    <property type="match status" value="1"/>
</dbReference>
<dbReference type="OrthoDB" id="7375193at2"/>
<evidence type="ECO:0000256" key="1">
    <source>
        <dbReference type="ARBA" id="ARBA00006484"/>
    </source>
</evidence>
<accession>A0A4R4DHX7</accession>
<dbReference type="GO" id="GO:0003858">
    <property type="term" value="F:3-hydroxybutyrate dehydrogenase activity"/>
    <property type="evidence" value="ECO:0007669"/>
    <property type="project" value="UniProtKB-EC"/>
</dbReference>
<comment type="similarity">
    <text evidence="1">Belongs to the short-chain dehydrogenases/reductases (SDR) family.</text>
</comment>
<dbReference type="PROSITE" id="PS00061">
    <property type="entry name" value="ADH_SHORT"/>
    <property type="match status" value="1"/>
</dbReference>
<dbReference type="PRINTS" id="PR00081">
    <property type="entry name" value="GDHRDH"/>
</dbReference>
<dbReference type="InterPro" id="IPR036291">
    <property type="entry name" value="NAD(P)-bd_dom_sf"/>
</dbReference>
<comment type="caution">
    <text evidence="2">The sequence shown here is derived from an EMBL/GenBank/DDBJ whole genome shotgun (WGS) entry which is preliminary data.</text>
</comment>
<dbReference type="SUPFAM" id="SSF51735">
    <property type="entry name" value="NAD(P)-binding Rossmann-fold domains"/>
    <property type="match status" value="1"/>
</dbReference>
<dbReference type="InterPro" id="IPR002347">
    <property type="entry name" value="SDR_fam"/>
</dbReference>
<proteinExistence type="inferred from homology"/>
<reference evidence="2 3" key="1">
    <citation type="submission" date="2019-03" db="EMBL/GenBank/DDBJ databases">
        <title>Paracraurococcus aquatilis NE82 genome sequence.</title>
        <authorList>
            <person name="Zhao Y."/>
            <person name="Du Z."/>
        </authorList>
    </citation>
    <scope>NUCLEOTIDE SEQUENCE [LARGE SCALE GENOMIC DNA]</scope>
    <source>
        <strain evidence="2 3">NE82</strain>
    </source>
</reference>
<dbReference type="NCBIfam" id="NF009093">
    <property type="entry name" value="PRK12429.1"/>
    <property type="match status" value="1"/>
</dbReference>
<protein>
    <submittedName>
        <fullName evidence="2">3-hydroxybutyrate dehydrogenase</fullName>
        <ecNumber evidence="2">1.1.1.30</ecNumber>
    </submittedName>
</protein>
<dbReference type="InterPro" id="IPR011294">
    <property type="entry name" value="3-OHbutyrate_DH"/>
</dbReference>
<dbReference type="InterPro" id="IPR050259">
    <property type="entry name" value="SDR"/>
</dbReference>
<dbReference type="Gene3D" id="3.40.50.720">
    <property type="entry name" value="NAD(P)-binding Rossmann-like Domain"/>
    <property type="match status" value="1"/>
</dbReference>
<dbReference type="RefSeq" id="WP_132290712.1">
    <property type="nucleotide sequence ID" value="NZ_SKBM01000013.1"/>
</dbReference>
<name>A0A4R4DHX7_9PROT</name>
<dbReference type="PANTHER" id="PTHR42879:SF2">
    <property type="entry name" value="3-OXOACYL-[ACYL-CARRIER-PROTEIN] REDUCTASE FABG"/>
    <property type="match status" value="1"/>
</dbReference>
<dbReference type="PRINTS" id="PR00080">
    <property type="entry name" value="SDRFAMILY"/>
</dbReference>
<dbReference type="PANTHER" id="PTHR42879">
    <property type="entry name" value="3-OXOACYL-(ACYL-CARRIER-PROTEIN) REDUCTASE"/>
    <property type="match status" value="1"/>
</dbReference>
<gene>
    <name evidence="2" type="ORF">EXY23_14915</name>
</gene>
<dbReference type="GO" id="GO:0032787">
    <property type="term" value="P:monocarboxylic acid metabolic process"/>
    <property type="evidence" value="ECO:0007669"/>
    <property type="project" value="UniProtKB-ARBA"/>
</dbReference>
<dbReference type="FunFam" id="3.40.50.720:FF:000084">
    <property type="entry name" value="Short-chain dehydrogenase reductase"/>
    <property type="match status" value="1"/>
</dbReference>
<keyword evidence="3" id="KW-1185">Reference proteome</keyword>